<comment type="caution">
    <text evidence="3">The sequence shown here is derived from an EMBL/GenBank/DDBJ whole genome shotgun (WGS) entry which is preliminary data.</text>
</comment>
<evidence type="ECO:0000259" key="2">
    <source>
        <dbReference type="PROSITE" id="PS50983"/>
    </source>
</evidence>
<accession>A0A1Q5ZWL2</accession>
<reference evidence="3 4" key="1">
    <citation type="submission" date="2016-11" db="EMBL/GenBank/DDBJ databases">
        <title>Whole Genome Sequencing of Mucilaginibacter polytrichastri RG4-7(T) isolated from the moss sample.</title>
        <authorList>
            <person name="Li Y."/>
        </authorList>
    </citation>
    <scope>NUCLEOTIDE SEQUENCE [LARGE SCALE GENOMIC DNA]</scope>
    <source>
        <strain evidence="3 4">RG4-7</strain>
    </source>
</reference>
<keyword evidence="1" id="KW-0732">Signal</keyword>
<dbReference type="PANTHER" id="PTHR30535">
    <property type="entry name" value="VITAMIN B12-BINDING PROTEIN"/>
    <property type="match status" value="1"/>
</dbReference>
<dbReference type="PROSITE" id="PS50983">
    <property type="entry name" value="FE_B12_PBP"/>
    <property type="match status" value="1"/>
</dbReference>
<dbReference type="Gene3D" id="3.40.50.1980">
    <property type="entry name" value="Nitrogenase molybdenum iron protein domain"/>
    <property type="match status" value="2"/>
</dbReference>
<proteinExistence type="predicted"/>
<dbReference type="InterPro" id="IPR054828">
    <property type="entry name" value="Vit_B12_bind_prot"/>
</dbReference>
<keyword evidence="4" id="KW-1185">Reference proteome</keyword>
<dbReference type="AlphaFoldDB" id="A0A1Q5ZWL2"/>
<feature type="domain" description="Fe/B12 periplasmic-binding" evidence="2">
    <location>
        <begin position="23"/>
        <end position="266"/>
    </location>
</feature>
<dbReference type="EMBL" id="MPPL01000001">
    <property type="protein sequence ID" value="OKS86157.1"/>
    <property type="molecule type" value="Genomic_DNA"/>
</dbReference>
<dbReference type="InterPro" id="IPR050902">
    <property type="entry name" value="ABC_Transporter_SBP"/>
</dbReference>
<dbReference type="InterPro" id="IPR002491">
    <property type="entry name" value="ABC_transptr_periplasmic_BD"/>
</dbReference>
<dbReference type="SUPFAM" id="SSF53807">
    <property type="entry name" value="Helical backbone' metal receptor"/>
    <property type="match status" value="1"/>
</dbReference>
<evidence type="ECO:0000256" key="1">
    <source>
        <dbReference type="ARBA" id="ARBA00022729"/>
    </source>
</evidence>
<evidence type="ECO:0000313" key="3">
    <source>
        <dbReference type="EMBL" id="OKS86157.1"/>
    </source>
</evidence>
<dbReference type="RefSeq" id="WP_074488886.1">
    <property type="nucleotide sequence ID" value="NZ_FPAM01000013.1"/>
</dbReference>
<dbReference type="PANTHER" id="PTHR30535:SF35">
    <property type="entry name" value="PERIPLASMIC BINDING PROTEIN"/>
    <property type="match status" value="1"/>
</dbReference>
<organism evidence="3 4">
    <name type="scientific">Mucilaginibacter polytrichastri</name>
    <dbReference type="NCBI Taxonomy" id="1302689"/>
    <lineage>
        <taxon>Bacteria</taxon>
        <taxon>Pseudomonadati</taxon>
        <taxon>Bacteroidota</taxon>
        <taxon>Sphingobacteriia</taxon>
        <taxon>Sphingobacteriales</taxon>
        <taxon>Sphingobacteriaceae</taxon>
        <taxon>Mucilaginibacter</taxon>
    </lineage>
</organism>
<dbReference type="Proteomes" id="UP000186720">
    <property type="component" value="Unassembled WGS sequence"/>
</dbReference>
<dbReference type="OrthoDB" id="9816357at2"/>
<dbReference type="NCBIfam" id="NF038402">
    <property type="entry name" value="TroA_like"/>
    <property type="match status" value="1"/>
</dbReference>
<dbReference type="Pfam" id="PF01497">
    <property type="entry name" value="Peripla_BP_2"/>
    <property type="match status" value="1"/>
</dbReference>
<dbReference type="STRING" id="1302689.RG47T_1607"/>
<evidence type="ECO:0000313" key="4">
    <source>
        <dbReference type="Proteomes" id="UP000186720"/>
    </source>
</evidence>
<gene>
    <name evidence="3" type="ORF">RG47T_1607</name>
</gene>
<sequence>MPSKGVYVDQLGREVYIPAIPQRIISIVPSQTELLFDLGLQQQIVGVTRFCIYPANKVQSKTKIGGTKQLNIEQIKSLQPDLIIANKEENERSQVEELMKHFPVWISDISNLDDALQMICKVGEITRKAAKAQQIIIDVTQAFNGLKSAKKQLSVAYLIWRKPYMMAGKETFIDNMLAHCGFINCTDKGRYPEIDAPALAALNPDVVLLSSEPYPFKQKHIDEFKEFLPNARIGLVDGEMFSWYGSRLQYAVGYFAGIIKMLENQP</sequence>
<name>A0A1Q5ZWL2_9SPHI</name>
<protein>
    <recommendedName>
        <fullName evidence="2">Fe/B12 periplasmic-binding domain-containing protein</fullName>
    </recommendedName>
</protein>